<feature type="region of interest" description="Disordered" evidence="1">
    <location>
        <begin position="243"/>
        <end position="297"/>
    </location>
</feature>
<evidence type="ECO:0000313" key="2">
    <source>
        <dbReference type="EMBL" id="KAL3307553.1"/>
    </source>
</evidence>
<keyword evidence="3" id="KW-1185">Reference proteome</keyword>
<proteinExistence type="predicted"/>
<gene>
    <name evidence="2" type="ORF">Ciccas_013930</name>
</gene>
<evidence type="ECO:0000256" key="1">
    <source>
        <dbReference type="SAM" id="MobiDB-lite"/>
    </source>
</evidence>
<organism evidence="2 3">
    <name type="scientific">Cichlidogyrus casuarinus</name>
    <dbReference type="NCBI Taxonomy" id="1844966"/>
    <lineage>
        <taxon>Eukaryota</taxon>
        <taxon>Metazoa</taxon>
        <taxon>Spiralia</taxon>
        <taxon>Lophotrochozoa</taxon>
        <taxon>Platyhelminthes</taxon>
        <taxon>Monogenea</taxon>
        <taxon>Monopisthocotylea</taxon>
        <taxon>Dactylogyridea</taxon>
        <taxon>Ancyrocephalidae</taxon>
        <taxon>Cichlidogyrus</taxon>
    </lineage>
</organism>
<dbReference type="Proteomes" id="UP001626550">
    <property type="component" value="Unassembled WGS sequence"/>
</dbReference>
<reference evidence="2 3" key="1">
    <citation type="submission" date="2024-11" db="EMBL/GenBank/DDBJ databases">
        <title>Adaptive evolution of stress response genes in parasites aligns with host niche diversity.</title>
        <authorList>
            <person name="Hahn C."/>
            <person name="Resl P."/>
        </authorList>
    </citation>
    <scope>NUCLEOTIDE SEQUENCE [LARGE SCALE GENOMIC DNA]</scope>
    <source>
        <strain evidence="2">EGGRZ-B1_66</strain>
        <tissue evidence="2">Body</tissue>
    </source>
</reference>
<evidence type="ECO:0000313" key="3">
    <source>
        <dbReference type="Proteomes" id="UP001626550"/>
    </source>
</evidence>
<sequence length="329" mass="35985">MMVDGSACPSVQYMPIAGSIASRTQMGLPDDPIGSVALYSGDQMRPLFRTSSNTPLSHSYSFYGKSAAPSGNPNVYQSLSDTDISDIGKRSPEKVCSCSSWVVALSEEEISAYYLDYSHFMNALSARNLCPESDILFQLQTPILLNAPQSRPGIMTRSCTTQQFVPIVAPEQPPREYSRPNYEYSSGAFTSLPRSCTTPMGLGQPLLAPTNPQSYVYAVPLRGAPKQMSREHSLKRSIATVRERNSHQPVYDDLASSRMTDNMPMIGSEDSGVQMAENEPSPPGSNNSTNGSDANIQPTADKSVRLQQSKRLMHKADILLREADDLLQD</sequence>
<dbReference type="AlphaFoldDB" id="A0ABD2PJB4"/>
<dbReference type="EMBL" id="JBJKFK010007067">
    <property type="protein sequence ID" value="KAL3307553.1"/>
    <property type="molecule type" value="Genomic_DNA"/>
</dbReference>
<protein>
    <submittedName>
        <fullName evidence="2">Uncharacterized protein</fullName>
    </submittedName>
</protein>
<accession>A0ABD2PJB4</accession>
<comment type="caution">
    <text evidence="2">The sequence shown here is derived from an EMBL/GenBank/DDBJ whole genome shotgun (WGS) entry which is preliminary data.</text>
</comment>
<name>A0ABD2PJB4_9PLAT</name>